<dbReference type="SUPFAM" id="SSF48208">
    <property type="entry name" value="Six-hairpin glycosidases"/>
    <property type="match status" value="1"/>
</dbReference>
<name>A0A381RJG1_9ZZZZ</name>
<dbReference type="PANTHER" id="PTHR33886">
    <property type="entry name" value="UNSATURATED RHAMNOGALACTURONAN HYDROLASE (EUROFUNG)"/>
    <property type="match status" value="1"/>
</dbReference>
<gene>
    <name evidence="2" type="ORF">METZ01_LOCUS43923</name>
</gene>
<dbReference type="GO" id="GO:0016787">
    <property type="term" value="F:hydrolase activity"/>
    <property type="evidence" value="ECO:0007669"/>
    <property type="project" value="UniProtKB-KW"/>
</dbReference>
<proteinExistence type="predicted"/>
<dbReference type="InterPro" id="IPR052043">
    <property type="entry name" value="PolySaccharide_Degr_Enz"/>
</dbReference>
<dbReference type="InterPro" id="IPR012341">
    <property type="entry name" value="6hp_glycosidase-like_sf"/>
</dbReference>
<dbReference type="InterPro" id="IPR010905">
    <property type="entry name" value="Glyco_hydro_88"/>
</dbReference>
<dbReference type="EMBL" id="UINC01001945">
    <property type="protein sequence ID" value="SUZ91069.1"/>
    <property type="molecule type" value="Genomic_DNA"/>
</dbReference>
<dbReference type="Pfam" id="PF07470">
    <property type="entry name" value="Glyco_hydro_88"/>
    <property type="match status" value="1"/>
</dbReference>
<dbReference type="GO" id="GO:0005975">
    <property type="term" value="P:carbohydrate metabolic process"/>
    <property type="evidence" value="ECO:0007669"/>
    <property type="project" value="InterPro"/>
</dbReference>
<dbReference type="PANTHER" id="PTHR33886:SF8">
    <property type="entry name" value="UNSATURATED RHAMNOGALACTURONAN HYDROLASE (EUROFUNG)"/>
    <property type="match status" value="1"/>
</dbReference>
<evidence type="ECO:0000313" key="2">
    <source>
        <dbReference type="EMBL" id="SUZ91069.1"/>
    </source>
</evidence>
<evidence type="ECO:0000256" key="1">
    <source>
        <dbReference type="ARBA" id="ARBA00022801"/>
    </source>
</evidence>
<keyword evidence="1" id="KW-0378">Hydrolase</keyword>
<organism evidence="2">
    <name type="scientific">marine metagenome</name>
    <dbReference type="NCBI Taxonomy" id="408172"/>
    <lineage>
        <taxon>unclassified sequences</taxon>
        <taxon>metagenomes</taxon>
        <taxon>ecological metagenomes</taxon>
    </lineage>
</organism>
<sequence length="338" mass="37464">VPIDQGNDLDWNCELKNPVNIATSLAIHYGHRLEKPIIYTQGVALSGRMRLNAALDGTANTSEDITHIVSPYLSQLGSIFGSDNGTANYAGVCWADELAEATGNTKYLQLIALAARRFGPTVDKGALDPDLRVEDIFFASTVLGRAFRSTGETKYIDLLVEFLESFTTLQPNNLWWHCKASPYFWGRGNAFAALGFAEAMTYLPTNHASRSKLMHTHLRHLEGLATHQDDSGMWRQVIDTPDTYLEHSATSMIGYSIARGLRHKWLSNAWRPTVERAWDAVSRRIGEDGSIQQVCVGTGPLASLEEYIKRPYTDGVDERGGAMALWFAVEMVRLQAGI</sequence>
<dbReference type="InterPro" id="IPR008928">
    <property type="entry name" value="6-hairpin_glycosidase_sf"/>
</dbReference>
<evidence type="ECO:0008006" key="3">
    <source>
        <dbReference type="Google" id="ProtNLM"/>
    </source>
</evidence>
<accession>A0A381RJG1</accession>
<feature type="non-terminal residue" evidence="2">
    <location>
        <position position="1"/>
    </location>
</feature>
<dbReference type="AlphaFoldDB" id="A0A381RJG1"/>
<protein>
    <recommendedName>
        <fullName evidence="3">Glycosyl hydrolase family 88</fullName>
    </recommendedName>
</protein>
<reference evidence="2" key="1">
    <citation type="submission" date="2018-05" db="EMBL/GenBank/DDBJ databases">
        <authorList>
            <person name="Lanie J.A."/>
            <person name="Ng W.-L."/>
            <person name="Kazmierczak K.M."/>
            <person name="Andrzejewski T.M."/>
            <person name="Davidsen T.M."/>
            <person name="Wayne K.J."/>
            <person name="Tettelin H."/>
            <person name="Glass J.I."/>
            <person name="Rusch D."/>
            <person name="Podicherti R."/>
            <person name="Tsui H.-C.T."/>
            <person name="Winkler M.E."/>
        </authorList>
    </citation>
    <scope>NUCLEOTIDE SEQUENCE</scope>
</reference>
<dbReference type="Gene3D" id="1.50.10.10">
    <property type="match status" value="1"/>
</dbReference>